<evidence type="ECO:0000256" key="1">
    <source>
        <dbReference type="ARBA" id="ARBA00008867"/>
    </source>
</evidence>
<dbReference type="InterPro" id="IPR008271">
    <property type="entry name" value="Ser/Thr_kinase_AS"/>
</dbReference>
<evidence type="ECO:0000256" key="4">
    <source>
        <dbReference type="ARBA" id="ARBA00022741"/>
    </source>
</evidence>
<dbReference type="GO" id="GO:0005737">
    <property type="term" value="C:cytoplasm"/>
    <property type="evidence" value="ECO:0007669"/>
    <property type="project" value="TreeGrafter"/>
</dbReference>
<dbReference type="STRING" id="683960.A0A1E3PAN0"/>
<keyword evidence="6" id="KW-0067">ATP-binding</keyword>
<gene>
    <name evidence="8" type="ORF">WICANDRAFT_25796</name>
</gene>
<keyword evidence="9" id="KW-1185">Reference proteome</keyword>
<feature type="domain" description="Protein kinase" evidence="7">
    <location>
        <begin position="56"/>
        <end position="364"/>
    </location>
</feature>
<keyword evidence="5" id="KW-0418">Kinase</keyword>
<dbReference type="RefSeq" id="XP_019041683.1">
    <property type="nucleotide sequence ID" value="XM_019181192.1"/>
</dbReference>
<sequence length="365" mass="42178">MSSYEKAEILKNHEVYFIGHKRSKNSNLRDFSGNFGFDDGEKNLIVETGDHINYRYQVISKLGKGMFGNVMKCYDHKTGTDVSIKIMKNDITWSLQCINEIKILKKMKHENLLAYYGHFNFRSHICISTELLGVNLFEALEATKFNGFDISIIRKWSKGLLSGLDFIHKQGFVHADLKPENIMLVDSYSLDIKIIDFGSSSAIGDVSYPYIQSRYYRAPEILLGCRYNEKIDIWSFIALIFELYHGDPLFGARDESQLFSMIVKLIGMPTPDTILTMRNEVLKYGSINKKGDPKLVDKRVFIFTKFDEKGKYKGLRIDQSPTDKNYLKDLKETQPQFVDFLNSALIWNYKERPSAQTLLNHKFLA</sequence>
<dbReference type="Proteomes" id="UP000094112">
    <property type="component" value="Unassembled WGS sequence"/>
</dbReference>
<evidence type="ECO:0000256" key="5">
    <source>
        <dbReference type="ARBA" id="ARBA00022777"/>
    </source>
</evidence>
<accession>A0A1E3PAN0</accession>
<dbReference type="GO" id="GO:0005524">
    <property type="term" value="F:ATP binding"/>
    <property type="evidence" value="ECO:0007669"/>
    <property type="project" value="UniProtKB-KW"/>
</dbReference>
<dbReference type="GeneID" id="30198438"/>
<keyword evidence="4" id="KW-0547">Nucleotide-binding</keyword>
<evidence type="ECO:0000259" key="7">
    <source>
        <dbReference type="PROSITE" id="PS50011"/>
    </source>
</evidence>
<dbReference type="EMBL" id="KV454208">
    <property type="protein sequence ID" value="ODQ62476.1"/>
    <property type="molecule type" value="Genomic_DNA"/>
</dbReference>
<dbReference type="GO" id="GO:0005856">
    <property type="term" value="C:cytoskeleton"/>
    <property type="evidence" value="ECO:0007669"/>
    <property type="project" value="TreeGrafter"/>
</dbReference>
<dbReference type="PROSITE" id="PS00108">
    <property type="entry name" value="PROTEIN_KINASE_ST"/>
    <property type="match status" value="1"/>
</dbReference>
<dbReference type="OrthoDB" id="9332038at2759"/>
<keyword evidence="3" id="KW-0808">Transferase</keyword>
<name>A0A1E3PAN0_WICAA</name>
<proteinExistence type="inferred from homology"/>
<dbReference type="SMART" id="SM00220">
    <property type="entry name" value="S_TKc"/>
    <property type="match status" value="1"/>
</dbReference>
<organism evidence="8 9">
    <name type="scientific">Wickerhamomyces anomalus (strain ATCC 58044 / CBS 1984 / NCYC 433 / NRRL Y-366-8)</name>
    <name type="common">Yeast</name>
    <name type="synonym">Hansenula anomala</name>
    <dbReference type="NCBI Taxonomy" id="683960"/>
    <lineage>
        <taxon>Eukaryota</taxon>
        <taxon>Fungi</taxon>
        <taxon>Dikarya</taxon>
        <taxon>Ascomycota</taxon>
        <taxon>Saccharomycotina</taxon>
        <taxon>Saccharomycetes</taxon>
        <taxon>Phaffomycetales</taxon>
        <taxon>Wickerhamomycetaceae</taxon>
        <taxon>Wickerhamomyces</taxon>
    </lineage>
</organism>
<dbReference type="InterPro" id="IPR000719">
    <property type="entry name" value="Prot_kinase_dom"/>
</dbReference>
<dbReference type="Pfam" id="PF00069">
    <property type="entry name" value="Pkinase"/>
    <property type="match status" value="1"/>
</dbReference>
<dbReference type="SUPFAM" id="SSF56112">
    <property type="entry name" value="Protein kinase-like (PK-like)"/>
    <property type="match status" value="1"/>
</dbReference>
<dbReference type="PROSITE" id="PS50011">
    <property type="entry name" value="PROTEIN_KINASE_DOM"/>
    <property type="match status" value="1"/>
</dbReference>
<reference evidence="8 9" key="1">
    <citation type="journal article" date="2016" name="Proc. Natl. Acad. Sci. U.S.A.">
        <title>Comparative genomics of biotechnologically important yeasts.</title>
        <authorList>
            <person name="Riley R."/>
            <person name="Haridas S."/>
            <person name="Wolfe K.H."/>
            <person name="Lopes M.R."/>
            <person name="Hittinger C.T."/>
            <person name="Goeker M."/>
            <person name="Salamov A.A."/>
            <person name="Wisecaver J.H."/>
            <person name="Long T.M."/>
            <person name="Calvey C.H."/>
            <person name="Aerts A.L."/>
            <person name="Barry K.W."/>
            <person name="Choi C."/>
            <person name="Clum A."/>
            <person name="Coughlan A.Y."/>
            <person name="Deshpande S."/>
            <person name="Douglass A.P."/>
            <person name="Hanson S.J."/>
            <person name="Klenk H.-P."/>
            <person name="LaButti K.M."/>
            <person name="Lapidus A."/>
            <person name="Lindquist E.A."/>
            <person name="Lipzen A.M."/>
            <person name="Meier-Kolthoff J.P."/>
            <person name="Ohm R.A."/>
            <person name="Otillar R.P."/>
            <person name="Pangilinan J.L."/>
            <person name="Peng Y."/>
            <person name="Rokas A."/>
            <person name="Rosa C.A."/>
            <person name="Scheuner C."/>
            <person name="Sibirny A.A."/>
            <person name="Slot J.C."/>
            <person name="Stielow J.B."/>
            <person name="Sun H."/>
            <person name="Kurtzman C.P."/>
            <person name="Blackwell M."/>
            <person name="Grigoriev I.V."/>
            <person name="Jeffries T.W."/>
        </authorList>
    </citation>
    <scope>NUCLEOTIDE SEQUENCE [LARGE SCALE GENOMIC DNA]</scope>
    <source>
        <strain evidence="9">ATCC 58044 / CBS 1984 / NCYC 433 / NRRL Y-366-8</strain>
    </source>
</reference>
<keyword evidence="2" id="KW-0723">Serine/threonine-protein kinase</keyword>
<evidence type="ECO:0000256" key="2">
    <source>
        <dbReference type="ARBA" id="ARBA00022527"/>
    </source>
</evidence>
<evidence type="ECO:0000256" key="3">
    <source>
        <dbReference type="ARBA" id="ARBA00022679"/>
    </source>
</evidence>
<evidence type="ECO:0000256" key="6">
    <source>
        <dbReference type="ARBA" id="ARBA00022840"/>
    </source>
</evidence>
<dbReference type="AlphaFoldDB" id="A0A1E3PAN0"/>
<comment type="similarity">
    <text evidence="1">Belongs to the protein kinase superfamily. CMGC Ser/Thr protein kinase family. MNB/DYRK subfamily.</text>
</comment>
<dbReference type="InterPro" id="IPR050494">
    <property type="entry name" value="Ser_Thr_dual-spec_kinase"/>
</dbReference>
<dbReference type="PANTHER" id="PTHR24058">
    <property type="entry name" value="DUAL SPECIFICITY PROTEIN KINASE"/>
    <property type="match status" value="1"/>
</dbReference>
<dbReference type="InterPro" id="IPR011009">
    <property type="entry name" value="Kinase-like_dom_sf"/>
</dbReference>
<protein>
    <recommendedName>
        <fullName evidence="7">Protein kinase domain-containing protein</fullName>
    </recommendedName>
</protein>
<dbReference type="Gene3D" id="3.30.200.20">
    <property type="entry name" value="Phosphorylase Kinase, domain 1"/>
    <property type="match status" value="1"/>
</dbReference>
<evidence type="ECO:0000313" key="8">
    <source>
        <dbReference type="EMBL" id="ODQ62476.1"/>
    </source>
</evidence>
<dbReference type="GO" id="GO:0004674">
    <property type="term" value="F:protein serine/threonine kinase activity"/>
    <property type="evidence" value="ECO:0007669"/>
    <property type="project" value="UniProtKB-KW"/>
</dbReference>
<evidence type="ECO:0000313" key="9">
    <source>
        <dbReference type="Proteomes" id="UP000094112"/>
    </source>
</evidence>
<dbReference type="Gene3D" id="1.10.510.10">
    <property type="entry name" value="Transferase(Phosphotransferase) domain 1"/>
    <property type="match status" value="1"/>
</dbReference>
<dbReference type="PANTHER" id="PTHR24058:SF22">
    <property type="entry name" value="DUAL SPECIFICITY TYROSINE-PHOSPHORYLATION-REGULATED KINASE 4"/>
    <property type="match status" value="1"/>
</dbReference>